<keyword evidence="1" id="KW-0732">Signal</keyword>
<gene>
    <name evidence="2" type="ORF">GCM10022210_41310</name>
</gene>
<keyword evidence="3" id="KW-1185">Reference proteome</keyword>
<reference evidence="3" key="1">
    <citation type="journal article" date="2019" name="Int. J. Syst. Evol. Microbiol.">
        <title>The Global Catalogue of Microorganisms (GCM) 10K type strain sequencing project: providing services to taxonomists for standard genome sequencing and annotation.</title>
        <authorList>
            <consortium name="The Broad Institute Genomics Platform"/>
            <consortium name="The Broad Institute Genome Sequencing Center for Infectious Disease"/>
            <person name="Wu L."/>
            <person name="Ma J."/>
        </authorList>
    </citation>
    <scope>NUCLEOTIDE SEQUENCE [LARGE SCALE GENOMIC DNA]</scope>
    <source>
        <strain evidence="3">JCM 16601</strain>
    </source>
</reference>
<dbReference type="Proteomes" id="UP001500742">
    <property type="component" value="Unassembled WGS sequence"/>
</dbReference>
<protein>
    <submittedName>
        <fullName evidence="2">Uncharacterized protein</fullName>
    </submittedName>
</protein>
<organism evidence="2 3">
    <name type="scientific">Mucilaginibacter dorajii</name>
    <dbReference type="NCBI Taxonomy" id="692994"/>
    <lineage>
        <taxon>Bacteria</taxon>
        <taxon>Pseudomonadati</taxon>
        <taxon>Bacteroidota</taxon>
        <taxon>Sphingobacteriia</taxon>
        <taxon>Sphingobacteriales</taxon>
        <taxon>Sphingobacteriaceae</taxon>
        <taxon>Mucilaginibacter</taxon>
    </lineage>
</organism>
<evidence type="ECO:0000313" key="2">
    <source>
        <dbReference type="EMBL" id="GAA3984970.1"/>
    </source>
</evidence>
<dbReference type="EMBL" id="BAAAZC010000028">
    <property type="protein sequence ID" value="GAA3984970.1"/>
    <property type="molecule type" value="Genomic_DNA"/>
</dbReference>
<evidence type="ECO:0000313" key="3">
    <source>
        <dbReference type="Proteomes" id="UP001500742"/>
    </source>
</evidence>
<evidence type="ECO:0000256" key="1">
    <source>
        <dbReference type="SAM" id="SignalP"/>
    </source>
</evidence>
<accession>A0ABP7QMA8</accession>
<feature type="chain" id="PRO_5045831258" evidence="1">
    <location>
        <begin position="20"/>
        <end position="120"/>
    </location>
</feature>
<sequence>MRYKYLFIFLLTIHSFCGSVPVQPQSANYSGKLKGKAMQLKLANGFIGGSEIHIGNVTYYANSGRPEANNTMLFQSKYLANGDYFVLNNMQQSYNPMPATISGKYFKSRRGVAVKFLLDK</sequence>
<comment type="caution">
    <text evidence="2">The sequence shown here is derived from an EMBL/GenBank/DDBJ whole genome shotgun (WGS) entry which is preliminary data.</text>
</comment>
<proteinExistence type="predicted"/>
<feature type="signal peptide" evidence="1">
    <location>
        <begin position="1"/>
        <end position="19"/>
    </location>
</feature>
<name>A0ABP7QMA8_9SPHI</name>